<evidence type="ECO:0000313" key="2">
    <source>
        <dbReference type="EMBL" id="GIL78435.1"/>
    </source>
</evidence>
<evidence type="ECO:0000313" key="3">
    <source>
        <dbReference type="Proteomes" id="UP000747110"/>
    </source>
</evidence>
<reference evidence="2" key="1">
    <citation type="journal article" date="2021" name="Proc. Natl. Acad. Sci. U.S.A.">
        <title>Three genomes in the algal genus Volvox reveal the fate of a haploid sex-determining region after a transition to homothallism.</title>
        <authorList>
            <person name="Yamamoto K."/>
            <person name="Hamaji T."/>
            <person name="Kawai-Toyooka H."/>
            <person name="Matsuzaki R."/>
            <person name="Takahashi F."/>
            <person name="Nishimura Y."/>
            <person name="Kawachi M."/>
            <person name="Noguchi H."/>
            <person name="Minakuchi Y."/>
            <person name="Umen J.G."/>
            <person name="Toyoda A."/>
            <person name="Nozaki H."/>
        </authorList>
    </citation>
    <scope>NUCLEOTIDE SEQUENCE</scope>
    <source>
        <strain evidence="2">NIES-3786</strain>
    </source>
</reference>
<feature type="region of interest" description="Disordered" evidence="1">
    <location>
        <begin position="601"/>
        <end position="649"/>
    </location>
</feature>
<feature type="region of interest" description="Disordered" evidence="1">
    <location>
        <begin position="2371"/>
        <end position="2455"/>
    </location>
</feature>
<accession>A0A8J4C9S6</accession>
<name>A0A8J4C9S6_9CHLO</name>
<dbReference type="PANTHER" id="PTHR45713:SF6">
    <property type="entry name" value="F5_8 TYPE C DOMAIN-CONTAINING PROTEIN"/>
    <property type="match status" value="1"/>
</dbReference>
<dbReference type="EMBL" id="BNCP01000013">
    <property type="protein sequence ID" value="GIL78435.1"/>
    <property type="molecule type" value="Genomic_DNA"/>
</dbReference>
<feature type="region of interest" description="Disordered" evidence="1">
    <location>
        <begin position="798"/>
        <end position="845"/>
    </location>
</feature>
<feature type="compositionally biased region" description="Pro residues" evidence="1">
    <location>
        <begin position="2176"/>
        <end position="2216"/>
    </location>
</feature>
<feature type="compositionally biased region" description="Pro residues" evidence="1">
    <location>
        <begin position="1982"/>
        <end position="2009"/>
    </location>
</feature>
<organism evidence="2 3">
    <name type="scientific">Volvox reticuliferus</name>
    <dbReference type="NCBI Taxonomy" id="1737510"/>
    <lineage>
        <taxon>Eukaryota</taxon>
        <taxon>Viridiplantae</taxon>
        <taxon>Chlorophyta</taxon>
        <taxon>core chlorophytes</taxon>
        <taxon>Chlorophyceae</taxon>
        <taxon>CS clade</taxon>
        <taxon>Chlamydomonadales</taxon>
        <taxon>Volvocaceae</taxon>
        <taxon>Volvox</taxon>
    </lineage>
</organism>
<feature type="region of interest" description="Disordered" evidence="1">
    <location>
        <begin position="1784"/>
        <end position="1831"/>
    </location>
</feature>
<sequence>MCPSLFMKASLASPLATLLSVLLTVLLLRLVASDGTLPMLYLLEPPEHPSPPMDGNLASAKQAYVSADNWSSYASNAVDGSLSTVAYTGGYDDPAQWISVDLGGVWDISRILVWPYQYCCWDNIENLEVRVGMRSISSVDDTPAIQDNQLVWKQNGSTPSNPDTPSDPFVIYVQPPVKGRWVTVQNFRTDQYVFIYIAEIQVYGTPDTSPLPPSPPPRPPRPSPSPPMPSPPPSPPNAPPPVPRPPRSPTDGNLATGKQAYVSGEEWSSYASYAVDGSLSSNALTGGYNDPAQWISVDLGGVWDISRILVWPYQYCCWENNANVEVRVGMWSISSADDTPAIQDNQLVWKQNGSTPSNPDAPSDPFVIYVQPPVKGRWVTVQNFPIDQYLYFFVTEIEVYGTPNTSPLPPSPPPRPPRPSPPPRPPSPEPFPPILPPPLPRPPRTPTDGNLATGKQAYVSAEEGSSYASYAVDGSLSTTAYAGGYNDPAQWISVDLGGVWDISRILVWPFQYCCWNENENLEVRVGMRSISSVDDTPAIQDNQLVWKQNGSAPSNSDAPSDPFVIYVQPPVKGRWITVQNFPSSQYVYFYVTEIEVYGTPNTSPLPPSPPPRPPRPSPPPQPPSPPPSLPSPPPPSPRSPRPPTAGNLATGKQAYVSGEEWSSYANNAVDGSLSTNALTGGYNDRAQWISVDLGGVWDISRILVWPYQYCCWENNANLEVRVGMRSISSVDDTPAIQDNQLVWKQNGSALSNPDAPSDPFVIYVQPPVKGRWITVQNFPSYQYAYLYVTEIEVYGTPNTSPLPPSPPPRPPRPSPPPQPPSPPPSLPSPPPPLPRPPRPPTAGNLATGKQAYVSVEEWSSYANNAVDGSLSTNAFTGGYDDPAKWISVDLGGVWDISRILVWPYQYCCWSDNENLEVRVGMRSISSVDDTPAIQDNQLVWKQNGSAPSNPDAPSDPFVIYVQPPVKGRWITVQNFPSSQYVYFSVTEIEVYGTPNTSPLPPSPPPRPPRPSPPPRPPSPPPSPPSPPPPLPRPPRPPTAGNLATGKQAYVSAEEWSSYASYAVDGSLSTNAYAGGYNDPAKWISVDLGGVWDISRILVWPYQYCCWENNANLEVRVGMRSISSVDDTPAIQDNQLVWKQNGSAPSNPDAPSDPFVIYVQPPVKGRWITVQNFPSYQYVYFYVTEIEVYGTPNTSPLPPSPPPRPPRPSPPPRPPSPPPSPPSPPPPLPRPPRPPTAGNLATGKQAYVSVEEWSSYANKAVDGSLSTNAFTGGYDDPAKWISVDLGGVWDISRILVWPYQYCCWSDNENLEVRVGMRSISSVDDTPAIQDNQLVWKQNGSAPSNPDAPSDPFVIYVQPPVKGRWITVQNFPSSQYVYFSVTEIEVYGTPNTSPLPPSPPPRPPRPSPPPRPPSPPPSPPSPPPPLPRPPRPPTAGNLATGKQAYVSAEEWSGYASYAVDGSLSTTAYTGGYNDPAKWISVDLGGVWDISRILVWPYQYCCWSDNENLEVRVGMRSISSVDDTPAIQDNQLVWKQNGSAPSNPDAPSDPFVIYVQPPVKGRWVTVQNFPSSQYVYFSVTEIEVYGTPNTSPLPPSPPPRPPRPSPPPQPLSPPPSPPSPPPPLPRPPRPPTDGNLASGKQAYVSVDDWSSHASYAVDGSLSTTAYTGGYNDPAQWISVDLGGVWDISRILVWPYQYCCWDINVNLEVRVGMRSISSVDDTPAIQDNQLVWKQNGSTPSNPEAPSDPFVIYVQPPVKGRWVTVQNFATYQYAYLYVAEIEVYGTPNTSPLPPSPPPRPPPPSPPPQPPSPPPSPPSPPPPLPRPPRPPTDGNLATGKQVYVSAEEWSTYASYAVDGSLSTNALTGGYNDPSKWISVDLGGVWDISRILVWPYQYCCWYENENIEVRVGMWSISSVDETPGIQDNQLVWKQNGSTPSNPDAPSDPFVIYVQPPVKGRWVTVQNFPSYQYGYLYVAEIEVYGTPNTSPLPPSPPPRPPRPSPPPQPPSPEPFPPDYAFIAPRPPTDGNLATGKQAYVSAEEGSSYASYAVDGSLSTIAYTGGYDDPAKWISVDLGGVWDISRILVWPYQYCCWYENENIEVRVGMRSISSVDDTPAIQDNQLVWKQNGSTLSNPDAPSDPFVIYVQPPVKGRWVTVQNFPASQYGYFYVTEIEAYGTPNTSPLPPSPPPRPPRPSPSPRPPSTPPFSPSLPPPVPRPPRPPTDGNLATGKQAYVSAEDWSSYASYAIDGSLSTFAYTGGYGDPAKWISVDLGGVWDISRILVWPYQYCCWDNNENIEVRVGMRSISSVDDTPAIQDNQLVWKQNGSTPSNPDAPSDPFVIYMQPPVKGRWVTVQNFASSQYLYFHITEIEVYGVPSTSQLPPSPPPRPPRPTSPLPPLLPSPPSPPPPVPRPPHSPTNNTSPQPSSPPHHHPPPPDPPFRLLPSPPPSPPRRPVPTDGNLALLKPTYSSYTYASSSNAVDGNFSSSTYINEPIDSGRWLSIDLGATCNINRILIWPYRSCCWNYMNNTEIRVGRRKIRKPADTSAIVDNPLAWTIFGLSSTSKPWRPYIVKLQPPVRGRWVTVRNLNPKPGVKMLIAEVEVYGSAGNSP</sequence>
<feature type="region of interest" description="Disordered" evidence="1">
    <location>
        <begin position="1388"/>
        <end position="1436"/>
    </location>
</feature>
<proteinExistence type="predicted"/>
<evidence type="ECO:0000256" key="1">
    <source>
        <dbReference type="SAM" id="MobiDB-lite"/>
    </source>
</evidence>
<comment type="caution">
    <text evidence="2">The sequence shown here is derived from an EMBL/GenBank/DDBJ whole genome shotgun (WGS) entry which is preliminary data.</text>
</comment>
<dbReference type="PRINTS" id="PR01217">
    <property type="entry name" value="PRICHEXTENSN"/>
</dbReference>
<feature type="compositionally biased region" description="Pro residues" evidence="1">
    <location>
        <begin position="209"/>
        <end position="248"/>
    </location>
</feature>
<feature type="compositionally biased region" description="Pro residues" evidence="1">
    <location>
        <begin position="997"/>
        <end position="1037"/>
    </location>
</feature>
<feature type="compositionally biased region" description="Pro residues" evidence="1">
    <location>
        <begin position="1588"/>
        <end position="1628"/>
    </location>
</feature>
<feature type="compositionally biased region" description="Pro residues" evidence="1">
    <location>
        <begin position="2376"/>
        <end position="2410"/>
    </location>
</feature>
<feature type="compositionally biased region" description="Pro residues" evidence="1">
    <location>
        <begin position="800"/>
        <end position="840"/>
    </location>
</feature>
<feature type="region of interest" description="Disordered" evidence="1">
    <location>
        <begin position="206"/>
        <end position="256"/>
    </location>
</feature>
<dbReference type="Gene3D" id="2.60.120.260">
    <property type="entry name" value="Galactose-binding domain-like"/>
    <property type="match status" value="13"/>
</dbReference>
<feature type="compositionally biased region" description="Pro residues" evidence="1">
    <location>
        <begin position="406"/>
        <end position="445"/>
    </location>
</feature>
<feature type="region of interest" description="Disordered" evidence="1">
    <location>
        <begin position="1585"/>
        <end position="1635"/>
    </location>
</feature>
<gene>
    <name evidence="2" type="ORF">Vretifemale_7904</name>
</gene>
<feature type="compositionally biased region" description="Pro residues" evidence="1">
    <location>
        <begin position="2429"/>
        <end position="2448"/>
    </location>
</feature>
<feature type="region of interest" description="Disordered" evidence="1">
    <location>
        <begin position="404"/>
        <end position="452"/>
    </location>
</feature>
<dbReference type="InterPro" id="IPR051941">
    <property type="entry name" value="BG_Antigen-Binding_Lectin"/>
</dbReference>
<feature type="compositionally biased region" description="Pro residues" evidence="1">
    <location>
        <begin position="1194"/>
        <end position="1234"/>
    </location>
</feature>
<keyword evidence="3" id="KW-1185">Reference proteome</keyword>
<feature type="compositionally biased region" description="Pro residues" evidence="1">
    <location>
        <begin position="603"/>
        <end position="643"/>
    </location>
</feature>
<feature type="region of interest" description="Disordered" evidence="1">
    <location>
        <begin position="1980"/>
        <end position="2019"/>
    </location>
</feature>
<dbReference type="Pfam" id="PF22633">
    <property type="entry name" value="F5_F8_type_C_2"/>
    <property type="match status" value="3"/>
</dbReference>
<feature type="compositionally biased region" description="Pro residues" evidence="1">
    <location>
        <begin position="1785"/>
        <end position="1825"/>
    </location>
</feature>
<feature type="region of interest" description="Disordered" evidence="1">
    <location>
        <begin position="2173"/>
        <end position="2222"/>
    </location>
</feature>
<feature type="compositionally biased region" description="Pro residues" evidence="1">
    <location>
        <begin position="1391"/>
        <end position="1431"/>
    </location>
</feature>
<feature type="region of interest" description="Disordered" evidence="1">
    <location>
        <begin position="1192"/>
        <end position="1239"/>
    </location>
</feature>
<dbReference type="InterPro" id="IPR008979">
    <property type="entry name" value="Galactose-bd-like_sf"/>
</dbReference>
<feature type="region of interest" description="Disordered" evidence="1">
    <location>
        <begin position="994"/>
        <end position="1041"/>
    </location>
</feature>
<evidence type="ECO:0008006" key="4">
    <source>
        <dbReference type="Google" id="ProtNLM"/>
    </source>
</evidence>
<dbReference type="OrthoDB" id="550804at2759"/>
<protein>
    <recommendedName>
        <fullName evidence="4">F5/8 type C domain-containing protein</fullName>
    </recommendedName>
</protein>
<dbReference type="SUPFAM" id="SSF49785">
    <property type="entry name" value="Galactose-binding domain-like"/>
    <property type="match status" value="13"/>
</dbReference>
<dbReference type="Proteomes" id="UP000747110">
    <property type="component" value="Unassembled WGS sequence"/>
</dbReference>
<dbReference type="PANTHER" id="PTHR45713">
    <property type="entry name" value="FTP DOMAIN-CONTAINING PROTEIN"/>
    <property type="match status" value="1"/>
</dbReference>